<evidence type="ECO:0000256" key="1">
    <source>
        <dbReference type="ARBA" id="ARBA00022737"/>
    </source>
</evidence>
<protein>
    <submittedName>
        <fullName evidence="7 8">Uncharacterized protein</fullName>
    </submittedName>
</protein>
<dbReference type="InterPro" id="IPR042197">
    <property type="entry name" value="Apaf_helical"/>
</dbReference>
<gene>
    <name evidence="7" type="ORF">BRADI_2g61520v3</name>
</gene>
<dbReference type="ExpressionAtlas" id="A0A2K2DH76">
    <property type="expression patterns" value="differential"/>
</dbReference>
<evidence type="ECO:0000259" key="5">
    <source>
        <dbReference type="Pfam" id="PF00931"/>
    </source>
</evidence>
<dbReference type="InterPro" id="IPR032675">
    <property type="entry name" value="LRR_dom_sf"/>
</dbReference>
<keyword evidence="4" id="KW-0472">Membrane</keyword>
<dbReference type="AlphaFoldDB" id="A0A2K2DH76"/>
<dbReference type="EnsemblPlants" id="PNT73645">
    <property type="protein sequence ID" value="PNT73645"/>
    <property type="gene ID" value="BRADI_2g61520v3"/>
</dbReference>
<dbReference type="FunFam" id="1.10.10.10:FF:000322">
    <property type="entry name" value="Probable disease resistance protein At1g63360"/>
    <property type="match status" value="1"/>
</dbReference>
<dbReference type="InParanoid" id="A0A2K2DH76"/>
<dbReference type="Pfam" id="PF00931">
    <property type="entry name" value="NB-ARC"/>
    <property type="match status" value="1"/>
</dbReference>
<evidence type="ECO:0000256" key="2">
    <source>
        <dbReference type="ARBA" id="ARBA00022821"/>
    </source>
</evidence>
<organism evidence="7">
    <name type="scientific">Brachypodium distachyon</name>
    <name type="common">Purple false brome</name>
    <name type="synonym">Trachynia distachya</name>
    <dbReference type="NCBI Taxonomy" id="15368"/>
    <lineage>
        <taxon>Eukaryota</taxon>
        <taxon>Viridiplantae</taxon>
        <taxon>Streptophyta</taxon>
        <taxon>Embryophyta</taxon>
        <taxon>Tracheophyta</taxon>
        <taxon>Spermatophyta</taxon>
        <taxon>Magnoliopsida</taxon>
        <taxon>Liliopsida</taxon>
        <taxon>Poales</taxon>
        <taxon>Poaceae</taxon>
        <taxon>BOP clade</taxon>
        <taxon>Pooideae</taxon>
        <taxon>Stipodae</taxon>
        <taxon>Brachypodieae</taxon>
        <taxon>Brachypodium</taxon>
    </lineage>
</organism>
<dbReference type="SUPFAM" id="SSF52540">
    <property type="entry name" value="P-loop containing nucleoside triphosphate hydrolases"/>
    <property type="match status" value="1"/>
</dbReference>
<reference evidence="8" key="3">
    <citation type="submission" date="2018-08" db="UniProtKB">
        <authorList>
            <consortium name="EnsemblPlants"/>
        </authorList>
    </citation>
    <scope>IDENTIFICATION</scope>
    <source>
        <strain evidence="8">cv. Bd21</strain>
    </source>
</reference>
<evidence type="ECO:0000259" key="6">
    <source>
        <dbReference type="Pfam" id="PF23559"/>
    </source>
</evidence>
<dbReference type="Gramene" id="PNT73645">
    <property type="protein sequence ID" value="PNT73645"/>
    <property type="gene ID" value="BRADI_2g61520v3"/>
</dbReference>
<feature type="region of interest" description="Disordered" evidence="3">
    <location>
        <begin position="134"/>
        <end position="159"/>
    </location>
</feature>
<evidence type="ECO:0000313" key="8">
    <source>
        <dbReference type="EnsemblPlants" id="PNT73645"/>
    </source>
</evidence>
<dbReference type="Proteomes" id="UP000008810">
    <property type="component" value="Chromosome 2"/>
</dbReference>
<dbReference type="GO" id="GO:0009626">
    <property type="term" value="P:plant-type hypersensitive response"/>
    <property type="evidence" value="ECO:0007669"/>
    <property type="project" value="UniProtKB-ARBA"/>
</dbReference>
<keyword evidence="1" id="KW-0677">Repeat</keyword>
<dbReference type="Gene3D" id="3.40.50.300">
    <property type="entry name" value="P-loop containing nucleotide triphosphate hydrolases"/>
    <property type="match status" value="1"/>
</dbReference>
<dbReference type="OrthoDB" id="675885at2759"/>
<evidence type="ECO:0000313" key="7">
    <source>
        <dbReference type="EMBL" id="PNT73645.1"/>
    </source>
</evidence>
<reference evidence="7 8" key="1">
    <citation type="journal article" date="2010" name="Nature">
        <title>Genome sequencing and analysis of the model grass Brachypodium distachyon.</title>
        <authorList>
            <consortium name="International Brachypodium Initiative"/>
        </authorList>
    </citation>
    <scope>NUCLEOTIDE SEQUENCE [LARGE SCALE GENOMIC DNA]</scope>
    <source>
        <strain evidence="7 8">Bd21</strain>
    </source>
</reference>
<dbReference type="PANTHER" id="PTHR23155">
    <property type="entry name" value="DISEASE RESISTANCE PROTEIN RP"/>
    <property type="match status" value="1"/>
</dbReference>
<keyword evidence="9" id="KW-1185">Reference proteome</keyword>
<dbReference type="Gene3D" id="1.10.8.430">
    <property type="entry name" value="Helical domain of apoptotic protease-activating factors"/>
    <property type="match status" value="1"/>
</dbReference>
<evidence type="ECO:0000256" key="3">
    <source>
        <dbReference type="SAM" id="MobiDB-lite"/>
    </source>
</evidence>
<dbReference type="GO" id="GO:0002758">
    <property type="term" value="P:innate immune response-activating signaling pathway"/>
    <property type="evidence" value="ECO:0007669"/>
    <property type="project" value="UniProtKB-ARBA"/>
</dbReference>
<dbReference type="GO" id="GO:0098542">
    <property type="term" value="P:defense response to other organism"/>
    <property type="evidence" value="ECO:0000318"/>
    <property type="project" value="GO_Central"/>
</dbReference>
<keyword evidence="2" id="KW-0611">Plant defense</keyword>
<dbReference type="InterPro" id="IPR044974">
    <property type="entry name" value="Disease_R_plants"/>
</dbReference>
<dbReference type="PANTHER" id="PTHR23155:SF1224">
    <property type="entry name" value="OS09G0272900 PROTEIN"/>
    <property type="match status" value="1"/>
</dbReference>
<reference evidence="7" key="2">
    <citation type="submission" date="2017-06" db="EMBL/GenBank/DDBJ databases">
        <title>WGS assembly of Brachypodium distachyon.</title>
        <authorList>
            <consortium name="The International Brachypodium Initiative"/>
            <person name="Lucas S."/>
            <person name="Harmon-Smith M."/>
            <person name="Lail K."/>
            <person name="Tice H."/>
            <person name="Grimwood J."/>
            <person name="Bruce D."/>
            <person name="Barry K."/>
            <person name="Shu S."/>
            <person name="Lindquist E."/>
            <person name="Wang M."/>
            <person name="Pitluck S."/>
            <person name="Vogel J.P."/>
            <person name="Garvin D.F."/>
            <person name="Mockler T.C."/>
            <person name="Schmutz J."/>
            <person name="Rokhsar D."/>
            <person name="Bevan M.W."/>
        </authorList>
    </citation>
    <scope>NUCLEOTIDE SEQUENCE</scope>
    <source>
        <strain evidence="7">Bd21</strain>
    </source>
</reference>
<dbReference type="Pfam" id="PF23559">
    <property type="entry name" value="WHD_DRP"/>
    <property type="match status" value="1"/>
</dbReference>
<feature type="domain" description="NB-ARC" evidence="5">
    <location>
        <begin position="168"/>
        <end position="341"/>
    </location>
</feature>
<dbReference type="InterPro" id="IPR027417">
    <property type="entry name" value="P-loop_NTPase"/>
</dbReference>
<evidence type="ECO:0000256" key="4">
    <source>
        <dbReference type="SAM" id="Phobius"/>
    </source>
</evidence>
<dbReference type="GO" id="GO:0043531">
    <property type="term" value="F:ADP binding"/>
    <property type="evidence" value="ECO:0007669"/>
    <property type="project" value="InterPro"/>
</dbReference>
<dbReference type="InterPro" id="IPR036388">
    <property type="entry name" value="WH-like_DNA-bd_sf"/>
</dbReference>
<accession>A0A2K2DH76</accession>
<proteinExistence type="predicted"/>
<dbReference type="GO" id="GO:0042742">
    <property type="term" value="P:defense response to bacterium"/>
    <property type="evidence" value="ECO:0007669"/>
    <property type="project" value="UniProtKB-ARBA"/>
</dbReference>
<dbReference type="EMBL" id="CM000881">
    <property type="protein sequence ID" value="PNT73645.1"/>
    <property type="molecule type" value="Genomic_DNA"/>
</dbReference>
<dbReference type="Gene3D" id="3.80.10.10">
    <property type="entry name" value="Ribonuclease Inhibitor"/>
    <property type="match status" value="1"/>
</dbReference>
<evidence type="ECO:0000313" key="9">
    <source>
        <dbReference type="Proteomes" id="UP000008810"/>
    </source>
</evidence>
<name>A0A2K2DH76_BRADI</name>
<keyword evidence="4" id="KW-0812">Transmembrane</keyword>
<dbReference type="InterPro" id="IPR058922">
    <property type="entry name" value="WHD_DRP"/>
</dbReference>
<dbReference type="InterPro" id="IPR002182">
    <property type="entry name" value="NB-ARC"/>
</dbReference>
<dbReference type="SUPFAM" id="SSF52058">
    <property type="entry name" value="L domain-like"/>
    <property type="match status" value="1"/>
</dbReference>
<sequence>MEHEAKIWVGVVFAVLVAILSKLWDPIAAHVGYPFGVDRRVKDLQETVKPLIDMRRELRERENLLNSRERIGWLDRVDNLVEDVERIKADLENCGPIDYFKKCFIGREADTELKKANSLNTQGVRLMPAVDTSLTRQGRRSLPQADSGQPQEVPRVTTIPPGMGSSYRKVLNFIKNNRSESCMGIWGMGGVGKTKLINLVCDSRSAEYDDYFSDVLLVQAGKGCRVADLQKRISVSMGLRQIDNEISQSAIISDHLQRKDFLLLVDDLWEYIDLNEVGIPLLDEAKKPRRKVVFTSRSMEVCDKMISPWPSSDHPPRTRTIQMRCLNKEDAWSLFAENVGSTTIFEHVEIRKAAEKIVEECSGLPKALCTIGKSMLSKNHPYEWRTAIDQLRKSELHKKIDNHEDLLKCLRCLQESYDSVEHDMMKQRFLLCSLWPENESISIKKLIRWWSGLGLLDDYTNASDAGHSFINMLVHKSMLEKSDTGLDSTDSHVKMHNMIRKMAIWIVNEHGYKNNWLPNSSYRSALTNKMWFTVEKAWVSHEDTSGWCEWPSADYFPRLKMLVARHLFSLEKMIGYFKTITFLDLEGMRREEFPLEICRLIKLEHLNLSATTIIGALPPELKELVDLRYFYIRNNMSLQTIPAELIFALKKLRGLDLFRTGVSFRIEE</sequence>
<feature type="transmembrane region" description="Helical" evidence="4">
    <location>
        <begin position="7"/>
        <end position="24"/>
    </location>
</feature>
<feature type="domain" description="Disease resistance protein winged helix" evidence="6">
    <location>
        <begin position="434"/>
        <end position="503"/>
    </location>
</feature>
<dbReference type="Gene3D" id="1.10.10.10">
    <property type="entry name" value="Winged helix-like DNA-binding domain superfamily/Winged helix DNA-binding domain"/>
    <property type="match status" value="1"/>
</dbReference>
<keyword evidence="4" id="KW-1133">Transmembrane helix</keyword>
<dbReference type="PRINTS" id="PR00364">
    <property type="entry name" value="DISEASERSIST"/>
</dbReference>